<comment type="pathway">
    <text evidence="1">Amino-acid biosynthesis; L-phenylalanine biosynthesis; phenylpyruvate from prephenate: step 1/1.</text>
</comment>
<reference evidence="9 10" key="2">
    <citation type="journal article" date="2010" name="Stand. Genomic Sci.">
        <title>Complete genome sequence of Syntrophothermus lipocalidus type strain (TGB-C1).</title>
        <authorList>
            <person name="Djao O.D."/>
            <person name="Zhang X."/>
            <person name="Lucas S."/>
            <person name="Lapidus A."/>
            <person name="Del Rio T.G."/>
            <person name="Nolan M."/>
            <person name="Tice H."/>
            <person name="Cheng J.F."/>
            <person name="Han C."/>
            <person name="Tapia R."/>
            <person name="Goodwin L."/>
            <person name="Pitluck S."/>
            <person name="Liolios K."/>
            <person name="Ivanova N."/>
            <person name="Mavromatis K."/>
            <person name="Mikhailova N."/>
            <person name="Ovchinnikova G."/>
            <person name="Pati A."/>
            <person name="Brambilla E."/>
            <person name="Chen A."/>
            <person name="Palaniappan K."/>
            <person name="Land M."/>
            <person name="Hauser L."/>
            <person name="Chang Y.J."/>
            <person name="Jeffries C.D."/>
            <person name="Rohde M."/>
            <person name="Sikorski J."/>
            <person name="Spring S."/>
            <person name="Goker M."/>
            <person name="Detter J.C."/>
            <person name="Woyke T."/>
            <person name="Bristow J."/>
            <person name="Eisen J.A."/>
            <person name="Markowitz V."/>
            <person name="Hugenholtz P."/>
            <person name="Kyrpides N.C."/>
            <person name="Klenk H.P."/>
        </authorList>
    </citation>
    <scope>NUCLEOTIDE SEQUENCE [LARGE SCALE GENOMIC DNA]</scope>
    <source>
        <strain evidence="10">DSM 12680 / TGB-C1</strain>
    </source>
</reference>
<evidence type="ECO:0000256" key="2">
    <source>
        <dbReference type="ARBA" id="ARBA00013147"/>
    </source>
</evidence>
<dbReference type="KEGG" id="slp:Slip_0772"/>
<dbReference type="PROSITE" id="PS51171">
    <property type="entry name" value="PREPHENATE_DEHYDR_3"/>
    <property type="match status" value="1"/>
</dbReference>
<comment type="catalytic activity">
    <reaction evidence="7">
        <text>prephenate + H(+) = 3-phenylpyruvate + CO2 + H2O</text>
        <dbReference type="Rhea" id="RHEA:21648"/>
        <dbReference type="ChEBI" id="CHEBI:15377"/>
        <dbReference type="ChEBI" id="CHEBI:15378"/>
        <dbReference type="ChEBI" id="CHEBI:16526"/>
        <dbReference type="ChEBI" id="CHEBI:18005"/>
        <dbReference type="ChEBI" id="CHEBI:29934"/>
        <dbReference type="EC" id="4.2.1.51"/>
    </reaction>
</comment>
<keyword evidence="6" id="KW-0456">Lyase</keyword>
<dbReference type="AlphaFoldDB" id="D7CLG7"/>
<keyword evidence="5" id="KW-0584">Phenylalanine biosynthesis</keyword>
<organism evidence="9 10">
    <name type="scientific">Syntrophothermus lipocalidus (strain DSM 12680 / TGB-C1)</name>
    <dbReference type="NCBI Taxonomy" id="643648"/>
    <lineage>
        <taxon>Bacteria</taxon>
        <taxon>Bacillati</taxon>
        <taxon>Bacillota</taxon>
        <taxon>Clostridia</taxon>
        <taxon>Eubacteriales</taxon>
        <taxon>Syntrophomonadaceae</taxon>
        <taxon>Syntrophothermus</taxon>
    </lineage>
</organism>
<dbReference type="EMBL" id="CP002048">
    <property type="protein sequence ID" value="ADI01552.1"/>
    <property type="molecule type" value="Genomic_DNA"/>
</dbReference>
<dbReference type="OrthoDB" id="9802281at2"/>
<keyword evidence="4" id="KW-0057">Aromatic amino acid biosynthesis</keyword>
<dbReference type="GO" id="GO:0004664">
    <property type="term" value="F:prephenate dehydratase activity"/>
    <property type="evidence" value="ECO:0007669"/>
    <property type="project" value="UniProtKB-EC"/>
</dbReference>
<keyword evidence="3" id="KW-0028">Amino-acid biosynthesis</keyword>
<proteinExistence type="predicted"/>
<keyword evidence="10" id="KW-1185">Reference proteome</keyword>
<dbReference type="Gene3D" id="3.40.190.10">
    <property type="entry name" value="Periplasmic binding protein-like II"/>
    <property type="match status" value="2"/>
</dbReference>
<sequence>MKPVYAVLGSRCTFTVEAARCYWGDGVDLLGLKSIPEVFESVVQSGVSGGMVPVENSIAGRIPETEAGLREFPVVVAGEICLTIQHCLLSTKPLAIDRVNLVFSQAQVFAQCRRFLREHLPWVTLVAVANTELAIQMARHAGENSAAVGSALAADIYGMHVIAKGIQDSDSNVTRFVHIKPREPQ</sequence>
<evidence type="ECO:0000256" key="4">
    <source>
        <dbReference type="ARBA" id="ARBA00023141"/>
    </source>
</evidence>
<dbReference type="PANTHER" id="PTHR21022">
    <property type="entry name" value="PREPHENATE DEHYDRATASE P PROTEIN"/>
    <property type="match status" value="1"/>
</dbReference>
<dbReference type="GO" id="GO:0009094">
    <property type="term" value="P:L-phenylalanine biosynthetic process"/>
    <property type="evidence" value="ECO:0007669"/>
    <property type="project" value="UniProtKB-UniPathway"/>
</dbReference>
<evidence type="ECO:0000256" key="5">
    <source>
        <dbReference type="ARBA" id="ARBA00023222"/>
    </source>
</evidence>
<evidence type="ECO:0000256" key="1">
    <source>
        <dbReference type="ARBA" id="ARBA00004741"/>
    </source>
</evidence>
<accession>D7CLG7</accession>
<dbReference type="SUPFAM" id="SSF53850">
    <property type="entry name" value="Periplasmic binding protein-like II"/>
    <property type="match status" value="1"/>
</dbReference>
<dbReference type="PANTHER" id="PTHR21022:SF19">
    <property type="entry name" value="PREPHENATE DEHYDRATASE-RELATED"/>
    <property type="match status" value="1"/>
</dbReference>
<dbReference type="GO" id="GO:0005737">
    <property type="term" value="C:cytoplasm"/>
    <property type="evidence" value="ECO:0007669"/>
    <property type="project" value="TreeGrafter"/>
</dbReference>
<dbReference type="eggNOG" id="COG0077">
    <property type="taxonomic scope" value="Bacteria"/>
</dbReference>
<dbReference type="EC" id="4.2.1.51" evidence="2"/>
<dbReference type="InterPro" id="IPR018528">
    <property type="entry name" value="Preph_deHydtase_CS"/>
</dbReference>
<dbReference type="Proteomes" id="UP000000378">
    <property type="component" value="Chromosome"/>
</dbReference>
<evidence type="ECO:0000256" key="6">
    <source>
        <dbReference type="ARBA" id="ARBA00023239"/>
    </source>
</evidence>
<evidence type="ECO:0000313" key="10">
    <source>
        <dbReference type="Proteomes" id="UP000000378"/>
    </source>
</evidence>
<dbReference type="HOGENOM" id="CLU_035008_3_1_9"/>
<dbReference type="RefSeq" id="WP_013174954.1">
    <property type="nucleotide sequence ID" value="NC_014220.1"/>
</dbReference>
<feature type="domain" description="Prephenate dehydratase" evidence="8">
    <location>
        <begin position="4"/>
        <end position="181"/>
    </location>
</feature>
<dbReference type="UniPathway" id="UPA00121">
    <property type="reaction ID" value="UER00345"/>
</dbReference>
<gene>
    <name evidence="9" type="ordered locus">Slip_0772</name>
</gene>
<reference evidence="10" key="1">
    <citation type="journal article" date="2010" name="Stand. Genomic Sci.">
        <title>Complete genome sequence of Syntrophothermus lipocalidus type strain (TGB-C1T).</title>
        <authorList>
            <consortium name="US DOE Joint Genome Institute (JGI-PGF)"/>
            <person name="Djao O."/>
            <person name="Zhang X."/>
            <person name="Lucas S."/>
            <person name="Lapidus A."/>
            <person name="Glavina Del Rio T."/>
            <person name="Nolan M."/>
            <person name="Tice H."/>
            <person name="Cheng J."/>
            <person name="Han C."/>
            <person name="Tapia R."/>
            <person name="Goodwin L."/>
            <person name="Pitluck S."/>
            <person name="Liolios K."/>
            <person name="Ivanova N."/>
            <person name="Mavromatis K."/>
            <person name="Mikhailova N."/>
            <person name="Ovchinnikova G."/>
            <person name="Pati A."/>
            <person name="Brambilla E."/>
            <person name="Chen A."/>
            <person name="Palaniappan K."/>
            <person name="Land M."/>
            <person name="Hauser L."/>
            <person name="Chang Y."/>
            <person name="Jeffries C."/>
            <person name="Rohde M."/>
            <person name="Sikorski J."/>
            <person name="Spring S."/>
            <person name="Goker M."/>
            <person name="Detter J."/>
            <person name="Woyke T."/>
            <person name="Bristow J."/>
            <person name="Eisen J."/>
            <person name="Markowitz V."/>
            <person name="Hugenholtz P."/>
            <person name="Kyrpides N."/>
            <person name="Klenk H."/>
        </authorList>
    </citation>
    <scope>NUCLEOTIDE SEQUENCE [LARGE SCALE GENOMIC DNA]</scope>
    <source>
        <strain evidence="10">DSM 12680 / TGB-C1</strain>
    </source>
</reference>
<dbReference type="CDD" id="cd13532">
    <property type="entry name" value="PBP2_PDT_like"/>
    <property type="match status" value="1"/>
</dbReference>
<evidence type="ECO:0000256" key="3">
    <source>
        <dbReference type="ARBA" id="ARBA00022605"/>
    </source>
</evidence>
<dbReference type="Pfam" id="PF00800">
    <property type="entry name" value="PDT"/>
    <property type="match status" value="1"/>
</dbReference>
<dbReference type="STRING" id="643648.Slip_0772"/>
<protein>
    <recommendedName>
        <fullName evidence="2">prephenate dehydratase</fullName>
        <ecNumber evidence="2">4.2.1.51</ecNumber>
    </recommendedName>
</protein>
<dbReference type="InterPro" id="IPR001086">
    <property type="entry name" value="Preph_deHydtase"/>
</dbReference>
<evidence type="ECO:0000256" key="7">
    <source>
        <dbReference type="ARBA" id="ARBA00047848"/>
    </source>
</evidence>
<evidence type="ECO:0000259" key="8">
    <source>
        <dbReference type="PROSITE" id="PS51171"/>
    </source>
</evidence>
<evidence type="ECO:0000313" key="9">
    <source>
        <dbReference type="EMBL" id="ADI01552.1"/>
    </source>
</evidence>
<dbReference type="PROSITE" id="PS00857">
    <property type="entry name" value="PREPHENATE_DEHYDR_1"/>
    <property type="match status" value="1"/>
</dbReference>
<name>D7CLG7_SYNLT</name>